<proteinExistence type="predicted"/>
<evidence type="ECO:0000313" key="1">
    <source>
        <dbReference type="EMBL" id="MCF5656982.1"/>
    </source>
</evidence>
<sequence length="175" mass="19250">MTYVSNNLSLIEELRTASNALAAQVAQFLAAGGKIDTSGRPKPQPEVLASLKQPPTFHSPAVKTGVELQVARIREMAATMSRRDICEKEGITLGVLKGIAGRYGIKFPIRPKQPSPPNRVDSIRDAFLVVRVKDCIAAGISRQQCCNTLKISYNLLNRLIEDYGIDYPKLKPAFR</sequence>
<evidence type="ECO:0000313" key="2">
    <source>
        <dbReference type="Proteomes" id="UP000814126"/>
    </source>
</evidence>
<dbReference type="RefSeq" id="WP_236326388.1">
    <property type="nucleotide sequence ID" value="NZ_WJZX01000083.1"/>
</dbReference>
<name>A0AAP2S3T0_9PSED</name>
<protein>
    <submittedName>
        <fullName evidence="1">Uncharacterized protein</fullName>
    </submittedName>
</protein>
<accession>A0AAP2S3T0</accession>
<gene>
    <name evidence="1" type="ORF">GIV46_18375</name>
</gene>
<reference evidence="1" key="1">
    <citation type="submission" date="2019-11" db="EMBL/GenBank/DDBJ databases">
        <title>Epiphytic Pseudomonas syringae from cherry orchards.</title>
        <authorList>
            <person name="Hulin M.T."/>
        </authorList>
    </citation>
    <scope>NUCLEOTIDE SEQUENCE</scope>
    <source>
        <strain evidence="1">PA-2-1F</strain>
    </source>
</reference>
<dbReference type="AlphaFoldDB" id="A0AAP2S3T0"/>
<dbReference type="Proteomes" id="UP000814126">
    <property type="component" value="Unassembled WGS sequence"/>
</dbReference>
<dbReference type="EMBL" id="WJZX01000083">
    <property type="protein sequence ID" value="MCF5656982.1"/>
    <property type="molecule type" value="Genomic_DNA"/>
</dbReference>
<organism evidence="1 2">
    <name type="scientific">Pseudomonas poae</name>
    <dbReference type="NCBI Taxonomy" id="200451"/>
    <lineage>
        <taxon>Bacteria</taxon>
        <taxon>Pseudomonadati</taxon>
        <taxon>Pseudomonadota</taxon>
        <taxon>Gammaproteobacteria</taxon>
        <taxon>Pseudomonadales</taxon>
        <taxon>Pseudomonadaceae</taxon>
        <taxon>Pseudomonas</taxon>
    </lineage>
</organism>
<comment type="caution">
    <text evidence="1">The sequence shown here is derived from an EMBL/GenBank/DDBJ whole genome shotgun (WGS) entry which is preliminary data.</text>
</comment>